<gene>
    <name evidence="1" type="ORF">H9655_14950</name>
</gene>
<keyword evidence="2" id="KW-1185">Reference proteome</keyword>
<organism evidence="1 2">
    <name type="scientific">Cytobacillus stercorigallinarum</name>
    <dbReference type="NCBI Taxonomy" id="2762240"/>
    <lineage>
        <taxon>Bacteria</taxon>
        <taxon>Bacillati</taxon>
        <taxon>Bacillota</taxon>
        <taxon>Bacilli</taxon>
        <taxon>Bacillales</taxon>
        <taxon>Bacillaceae</taxon>
        <taxon>Cytobacillus</taxon>
    </lineage>
</organism>
<dbReference type="EMBL" id="JACSQT010000007">
    <property type="protein sequence ID" value="MBD7938330.1"/>
    <property type="molecule type" value="Genomic_DNA"/>
</dbReference>
<dbReference type="Proteomes" id="UP000657931">
    <property type="component" value="Unassembled WGS sequence"/>
</dbReference>
<proteinExistence type="predicted"/>
<sequence length="69" mass="8407">MSQRLNEKELDAVIDILKDVVNVHKTLFDDLRPMHEENPNHQMFLLQREKVEFYQTIIHKLNQQHRKVN</sequence>
<reference evidence="1 2" key="1">
    <citation type="submission" date="2020-08" db="EMBL/GenBank/DDBJ databases">
        <title>A Genomic Blueprint of the Chicken Gut Microbiome.</title>
        <authorList>
            <person name="Gilroy R."/>
            <person name="Ravi A."/>
            <person name="Getino M."/>
            <person name="Pursley I."/>
            <person name="Horton D.L."/>
            <person name="Alikhan N.-F."/>
            <person name="Baker D."/>
            <person name="Gharbi K."/>
            <person name="Hall N."/>
            <person name="Watson M."/>
            <person name="Adriaenssens E.M."/>
            <person name="Foster-Nyarko E."/>
            <person name="Jarju S."/>
            <person name="Secka A."/>
            <person name="Antonio M."/>
            <person name="Oren A."/>
            <person name="Chaudhuri R."/>
            <person name="La Ragione R.M."/>
            <person name="Hildebrand F."/>
            <person name="Pallen M.J."/>
        </authorList>
    </citation>
    <scope>NUCLEOTIDE SEQUENCE [LARGE SCALE GENOMIC DNA]</scope>
    <source>
        <strain evidence="1 2">Sa5YUA1</strain>
    </source>
</reference>
<evidence type="ECO:0000313" key="2">
    <source>
        <dbReference type="Proteomes" id="UP000657931"/>
    </source>
</evidence>
<dbReference type="RefSeq" id="WP_191815395.1">
    <property type="nucleotide sequence ID" value="NZ_JACSQT010000007.1"/>
</dbReference>
<name>A0ABR8QS21_9BACI</name>
<comment type="caution">
    <text evidence="1">The sequence shown here is derived from an EMBL/GenBank/DDBJ whole genome shotgun (WGS) entry which is preliminary data.</text>
</comment>
<accession>A0ABR8QS21</accession>
<protein>
    <submittedName>
        <fullName evidence="1">Uncharacterized protein</fullName>
    </submittedName>
</protein>
<evidence type="ECO:0000313" key="1">
    <source>
        <dbReference type="EMBL" id="MBD7938330.1"/>
    </source>
</evidence>